<dbReference type="EMBL" id="UGGQ01000006">
    <property type="protein sequence ID" value="STO17047.1"/>
    <property type="molecule type" value="Genomic_DNA"/>
</dbReference>
<dbReference type="Proteomes" id="UP000255284">
    <property type="component" value="Unassembled WGS sequence"/>
</dbReference>
<organism evidence="1 2">
    <name type="scientific">Mobiluncus mulieris</name>
    <dbReference type="NCBI Taxonomy" id="2052"/>
    <lineage>
        <taxon>Bacteria</taxon>
        <taxon>Bacillati</taxon>
        <taxon>Actinomycetota</taxon>
        <taxon>Actinomycetes</taxon>
        <taxon>Actinomycetales</taxon>
        <taxon>Actinomycetaceae</taxon>
        <taxon>Mobiluncus</taxon>
    </lineage>
</organism>
<reference evidence="1 2" key="1">
    <citation type="submission" date="2018-06" db="EMBL/GenBank/DDBJ databases">
        <authorList>
            <consortium name="Pathogen Informatics"/>
            <person name="Doyle S."/>
        </authorList>
    </citation>
    <scope>NUCLEOTIDE SEQUENCE [LARGE SCALE GENOMIC DNA]</scope>
    <source>
        <strain evidence="1 2">NCTC11819</strain>
    </source>
</reference>
<proteinExistence type="predicted"/>
<evidence type="ECO:0000313" key="2">
    <source>
        <dbReference type="Proteomes" id="UP000255284"/>
    </source>
</evidence>
<protein>
    <submittedName>
        <fullName evidence="1">Uncharacterized protein</fullName>
    </submittedName>
</protein>
<name>A0A8G2M7N3_9ACTO</name>
<dbReference type="AlphaFoldDB" id="A0A8G2M7N3"/>
<comment type="caution">
    <text evidence="1">The sequence shown here is derived from an EMBL/GenBank/DDBJ whole genome shotgun (WGS) entry which is preliminary data.</text>
</comment>
<evidence type="ECO:0000313" key="1">
    <source>
        <dbReference type="EMBL" id="STO17047.1"/>
    </source>
</evidence>
<accession>A0A8G2M7N3</accession>
<gene>
    <name evidence="1" type="ORF">NCTC11819_01630</name>
</gene>
<sequence>MSNIYAVQRLFAHGVALLAVGVLAVSPVTLPTTTNKVTLPSDVPTMVGQPRYGLFYCKYLPHLPGCK</sequence>